<dbReference type="RefSeq" id="WP_149526364.1">
    <property type="nucleotide sequence ID" value="NZ_CP030848.1"/>
</dbReference>
<comment type="caution">
    <text evidence="1">The sequence shown here is derived from an EMBL/GenBank/DDBJ whole genome shotgun (WGS) entry which is preliminary data.</text>
</comment>
<dbReference type="EMBL" id="JACAGK010000048">
    <property type="protein sequence ID" value="MDM1049522.1"/>
    <property type="molecule type" value="Genomic_DNA"/>
</dbReference>
<name>A0ABT7NQK6_9SPHI</name>
<organism evidence="1 2">
    <name type="scientific">Sphingobacterium hotanense</name>
    <dbReference type="NCBI Taxonomy" id="649196"/>
    <lineage>
        <taxon>Bacteria</taxon>
        <taxon>Pseudomonadati</taxon>
        <taxon>Bacteroidota</taxon>
        <taxon>Sphingobacteriia</taxon>
        <taxon>Sphingobacteriales</taxon>
        <taxon>Sphingobacteriaceae</taxon>
        <taxon>Sphingobacterium</taxon>
    </lineage>
</organism>
<proteinExistence type="predicted"/>
<dbReference type="Proteomes" id="UP001170954">
    <property type="component" value="Unassembled WGS sequence"/>
</dbReference>
<reference evidence="1" key="1">
    <citation type="submission" date="2020-06" db="EMBL/GenBank/DDBJ databases">
        <authorList>
            <person name="Dong N."/>
        </authorList>
    </citation>
    <scope>NUCLEOTIDE SEQUENCE</scope>
    <source>
        <strain evidence="1">R1692</strain>
    </source>
</reference>
<accession>A0ABT7NQK6</accession>
<protein>
    <submittedName>
        <fullName evidence="1">Uncharacterized protein</fullName>
    </submittedName>
</protein>
<reference evidence="1" key="2">
    <citation type="journal article" date="2022" name="Sci. Total Environ.">
        <title>Prevalence, transmission, and molecular epidemiology of tet(X)-positive bacteria among humans, animals, and environmental niches in China: An epidemiological, and genomic-based study.</title>
        <authorList>
            <person name="Dong N."/>
            <person name="Zeng Y."/>
            <person name="Cai C."/>
            <person name="Sun C."/>
            <person name="Lu J."/>
            <person name="Liu C."/>
            <person name="Zhou H."/>
            <person name="Sun Q."/>
            <person name="Shu L."/>
            <person name="Wang H."/>
            <person name="Wang Y."/>
            <person name="Wang S."/>
            <person name="Wu C."/>
            <person name="Chan E.W."/>
            <person name="Chen G."/>
            <person name="Shen Z."/>
            <person name="Chen S."/>
            <person name="Zhang R."/>
        </authorList>
    </citation>
    <scope>NUCLEOTIDE SEQUENCE</scope>
    <source>
        <strain evidence="1">R1692</strain>
    </source>
</reference>
<evidence type="ECO:0000313" key="1">
    <source>
        <dbReference type="EMBL" id="MDM1049522.1"/>
    </source>
</evidence>
<gene>
    <name evidence="1" type="ORF">HX018_14880</name>
</gene>
<evidence type="ECO:0000313" key="2">
    <source>
        <dbReference type="Proteomes" id="UP001170954"/>
    </source>
</evidence>
<sequence>MATMQVIENDVMVEERVFNFNGPDDDSDDFDGDEDDFELDDIDAIGGGYDDFDDDEDDDF</sequence>
<keyword evidence="2" id="KW-1185">Reference proteome</keyword>